<dbReference type="InterPro" id="IPR009030">
    <property type="entry name" value="Growth_fac_rcpt_cys_sf"/>
</dbReference>
<feature type="transmembrane region" description="Helical" evidence="2">
    <location>
        <begin position="842"/>
        <end position="863"/>
    </location>
</feature>
<comment type="caution">
    <text evidence="4">The sequence shown here is derived from an EMBL/GenBank/DDBJ whole genome shotgun (WGS) entry which is preliminary data.</text>
</comment>
<feature type="transmembrane region" description="Helical" evidence="2">
    <location>
        <begin position="786"/>
        <end position="808"/>
    </location>
</feature>
<keyword evidence="2" id="KW-1133">Transmembrane helix</keyword>
<dbReference type="Proteomes" id="UP001152797">
    <property type="component" value="Unassembled WGS sequence"/>
</dbReference>
<feature type="signal peptide" evidence="3">
    <location>
        <begin position="1"/>
        <end position="29"/>
    </location>
</feature>
<evidence type="ECO:0000256" key="1">
    <source>
        <dbReference type="SAM" id="MobiDB-lite"/>
    </source>
</evidence>
<feature type="transmembrane region" description="Helical" evidence="2">
    <location>
        <begin position="656"/>
        <end position="680"/>
    </location>
</feature>
<gene>
    <name evidence="4" type="ORF">C1SCF055_LOCUS8241</name>
</gene>
<keyword evidence="3" id="KW-0732">Signal</keyword>
<feature type="transmembrane region" description="Helical" evidence="2">
    <location>
        <begin position="759"/>
        <end position="779"/>
    </location>
</feature>
<accession>A0A9P1FNB3</accession>
<feature type="transmembrane region" description="Helical" evidence="2">
    <location>
        <begin position="692"/>
        <end position="714"/>
    </location>
</feature>
<dbReference type="Gene3D" id="3.40.190.10">
    <property type="entry name" value="Periplasmic binding protein-like II"/>
    <property type="match status" value="1"/>
</dbReference>
<dbReference type="EMBL" id="CAMXCT030000556">
    <property type="protein sequence ID" value="CAL4767674.1"/>
    <property type="molecule type" value="Genomic_DNA"/>
</dbReference>
<dbReference type="OrthoDB" id="413581at2759"/>
<evidence type="ECO:0000256" key="3">
    <source>
        <dbReference type="SAM" id="SignalP"/>
    </source>
</evidence>
<dbReference type="PANTHER" id="PTHR46967">
    <property type="entry name" value="INSULIN-LIKE GROWTH FACTOR BINDING PROTEIN,N-TERMINAL"/>
    <property type="match status" value="1"/>
</dbReference>
<name>A0A9P1FNB3_9DINO</name>
<evidence type="ECO:0000313" key="5">
    <source>
        <dbReference type="EMBL" id="CAL4767674.1"/>
    </source>
</evidence>
<keyword evidence="2" id="KW-0472">Membrane</keyword>
<dbReference type="Gene3D" id="2.10.50.10">
    <property type="entry name" value="Tumor Necrosis Factor Receptor, subunit A, domain 2"/>
    <property type="match status" value="1"/>
</dbReference>
<feature type="compositionally biased region" description="Low complexity" evidence="1">
    <location>
        <begin position="1277"/>
        <end position="1287"/>
    </location>
</feature>
<feature type="chain" id="PRO_5043272055" evidence="3">
    <location>
        <begin position="30"/>
        <end position="1448"/>
    </location>
</feature>
<reference evidence="5 6" key="2">
    <citation type="submission" date="2024-05" db="EMBL/GenBank/DDBJ databases">
        <authorList>
            <person name="Chen Y."/>
            <person name="Shah S."/>
            <person name="Dougan E. K."/>
            <person name="Thang M."/>
            <person name="Chan C."/>
        </authorList>
    </citation>
    <scope>NUCLEOTIDE SEQUENCE [LARGE SCALE GENOMIC DNA]</scope>
</reference>
<reference evidence="4" key="1">
    <citation type="submission" date="2022-10" db="EMBL/GenBank/DDBJ databases">
        <authorList>
            <person name="Chen Y."/>
            <person name="Dougan E. K."/>
            <person name="Chan C."/>
            <person name="Rhodes N."/>
            <person name="Thang M."/>
        </authorList>
    </citation>
    <scope>NUCLEOTIDE SEQUENCE</scope>
</reference>
<dbReference type="PANTHER" id="PTHR46967:SF1">
    <property type="entry name" value="KERATIN-ASSOCIATED PROTEIN 16-1-LIKE"/>
    <property type="match status" value="1"/>
</dbReference>
<sequence>MRFSPQHVAILATTFATWISVISVTSVSGSCLPESIPEQDRLWVDVSGRKPLRLLVYNWPSAEAFTSIANILINEVLGVHSVMNETIDTVLEAALKLSGCEDIACVEITEDIAHSALETWDSASNELKDFRVAHAEKAPLDLGSVGYTSEDGLYLSKKVLSRSYDETGNALDFYRGYNQSHHGSVHQFFDSLADLQPAEFVDCNESKWVNPAFINSYVQYTGDLDGVIDVGAGDYHAKCHGKFWIAPACRQNVSECIPIVTSGYGWGLDIFMMWSASYGLPTALGVTRSFASYTSSISAINVLFYWWRPDVTFLHLEPQQVIFPRHDADAWERGDKRTALQGAHIGKLVNVKLEGMGGIGSRVHAFLDNVEISLKDIEGVLAIATGKSIADAACDWITSNEAKWQKWIPGKTACGPGYGLINRSLQYVSSRSTAVDCGLCIPGGFSELVVDSVGRTHRCTACEAGHYQHLSGETFCAACEVGRFQAESGQSFCALCPLGRFANSSGMTSCERCGNGTHWTTNRLVKVAGAGGENDEDEKWIETEGAPSADLCHCVEGWYLYHPPPSGQASGHSTCRECSSGTRCVGGELQLLQGYFSSQKEPGNVFRCFNSNGRCPGGLPGTCASGRDTSSVDCGRCLPGLRAKGAECVPCDGVDYFILALLGFFFCLSSGTLHLASLLASRSKKQTSLMNAIVAVNQLATCLQFLAVMGQLHIDWGDPFKTLLRSIDFLSPKFLWERLDAINCFTTLSPVSTFLLQNLGVPGLLCAGPVLIHVILGVLRKEWKLHLLLGTLGLLCVLFVTMSCNSILEPFQCERHPNGLLTMRSNHDVFCTFSGVHLDLCIFGWILYLFPILFLSVCSWILLSQLPKRLQVADMKFLQACSFLILRFRPGSEIFALFLLLRNMLFAFSPVLRGDAPSLLMMQILICFSFGLVAYFKPWPTRLATCVDLFMHMALLLILIFGAFFLELQNAHATMVVCTVIALLMMLGILAMAADGIIRYLLSPIIKPYRFFLCHHKGGAGSLARWLKMELSRSASKVFIDSDNLTDLTRLFTIVSEHVQTVVIIASPGVLTRKWCVGEMVAARLQHVDAVLLTLPAFVLPDQHFLKAFEGMIPEVKELASYGFGVAEILDTFRWLSTIPEIPLERITLAAFNDVVAELLKSKTPHNFQNENRNRTESSNCLILADLDDTEAVATAHILLILIGSDMMRVHGAFPQVLNALDSINSEDFAELFLIMICTKDCLVSFQMATWLLEALDLSGDGHGDDGDDGVGGGSHGATSTSPLSPLSPLSNYAGQVGSYLRGPSWSQSAHAKISKQIFILPLVAEDFQVPSRSSFEKILKSSALPTINKELYVNILQAIFFQIALPFAPKVSSESDLRLKAKQITERLRSDVMGSLQSNFMLARAASAWGLERSRSNLKGNLHLSGSHSLTYELCSETTEETVECKF</sequence>
<dbReference type="EMBL" id="CAMXCT010000556">
    <property type="protein sequence ID" value="CAI3980362.1"/>
    <property type="molecule type" value="Genomic_DNA"/>
</dbReference>
<keyword evidence="6" id="KW-1185">Reference proteome</keyword>
<evidence type="ECO:0000313" key="6">
    <source>
        <dbReference type="Proteomes" id="UP001152797"/>
    </source>
</evidence>
<keyword evidence="2" id="KW-0812">Transmembrane</keyword>
<feature type="transmembrane region" description="Helical" evidence="2">
    <location>
        <begin position="943"/>
        <end position="966"/>
    </location>
</feature>
<proteinExistence type="predicted"/>
<dbReference type="SUPFAM" id="SSF57184">
    <property type="entry name" value="Growth factor receptor domain"/>
    <property type="match status" value="1"/>
</dbReference>
<evidence type="ECO:0000313" key="4">
    <source>
        <dbReference type="EMBL" id="CAI3980362.1"/>
    </source>
</evidence>
<evidence type="ECO:0000256" key="2">
    <source>
        <dbReference type="SAM" id="Phobius"/>
    </source>
</evidence>
<dbReference type="SUPFAM" id="SSF53850">
    <property type="entry name" value="Periplasmic binding protein-like II"/>
    <property type="match status" value="1"/>
</dbReference>
<protein>
    <submittedName>
        <fullName evidence="5">Lipid desaturase domain-containing protein</fullName>
    </submittedName>
</protein>
<dbReference type="PROSITE" id="PS51257">
    <property type="entry name" value="PROKAR_LIPOPROTEIN"/>
    <property type="match status" value="1"/>
</dbReference>
<feature type="region of interest" description="Disordered" evidence="1">
    <location>
        <begin position="1264"/>
        <end position="1287"/>
    </location>
</feature>
<organism evidence="4">
    <name type="scientific">Cladocopium goreaui</name>
    <dbReference type="NCBI Taxonomy" id="2562237"/>
    <lineage>
        <taxon>Eukaryota</taxon>
        <taxon>Sar</taxon>
        <taxon>Alveolata</taxon>
        <taxon>Dinophyceae</taxon>
        <taxon>Suessiales</taxon>
        <taxon>Symbiodiniaceae</taxon>
        <taxon>Cladocopium</taxon>
    </lineage>
</organism>
<dbReference type="SMART" id="SM01411">
    <property type="entry name" value="Ephrin_rec_like"/>
    <property type="match status" value="1"/>
</dbReference>
<feature type="transmembrane region" description="Helical" evidence="2">
    <location>
        <begin position="972"/>
        <end position="1002"/>
    </location>
</feature>
<dbReference type="EMBL" id="CAMXCT020000556">
    <property type="protein sequence ID" value="CAL1133737.1"/>
    <property type="molecule type" value="Genomic_DNA"/>
</dbReference>
<feature type="transmembrane region" description="Helical" evidence="2">
    <location>
        <begin position="918"/>
        <end position="936"/>
    </location>
</feature>